<evidence type="ECO:0000313" key="2">
    <source>
        <dbReference type="EMBL" id="AJR03007.1"/>
    </source>
</evidence>
<dbReference type="Gene3D" id="1.20.1440.60">
    <property type="entry name" value="23S rRNA-intervening sequence"/>
    <property type="match status" value="1"/>
</dbReference>
<dbReference type="KEGG" id="sze:AW14_04540"/>
<name>A0A0C5W9K8_9FLAO</name>
<dbReference type="CDD" id="cd16376">
    <property type="entry name" value="Avd_like"/>
    <property type="match status" value="1"/>
</dbReference>
<protein>
    <recommendedName>
        <fullName evidence="1">bAvd-like domain-containing protein</fullName>
    </recommendedName>
</protein>
<dbReference type="HOGENOM" id="CLU_144676_1_0_10"/>
<sequence length="115" mass="13409">MRTYSDLPVYKASYDLLLLVYEYSNPLSRDYKYTIGERLKSETLDMMLLVFKSSTADGKNKKLCILLAIDKIELVRLLLRVLKDLKQLSLKRYAQISILTENISKQLTGWKKSLK</sequence>
<organism evidence="2 3">
    <name type="scientific">Siansivirga zeaxanthinifaciens CC-SAMT-1</name>
    <dbReference type="NCBI Taxonomy" id="1454006"/>
    <lineage>
        <taxon>Bacteria</taxon>
        <taxon>Pseudomonadati</taxon>
        <taxon>Bacteroidota</taxon>
        <taxon>Flavobacteriia</taxon>
        <taxon>Flavobacteriales</taxon>
        <taxon>Flavobacteriaceae</taxon>
        <taxon>Siansivirga</taxon>
    </lineage>
</organism>
<dbReference type="InterPro" id="IPR055360">
    <property type="entry name" value="bAvd"/>
</dbReference>
<reference evidence="2 3" key="1">
    <citation type="submission" date="2014-02" db="EMBL/GenBank/DDBJ databases">
        <authorList>
            <person name="Young C.-C."/>
            <person name="Hameed A."/>
            <person name="Huang H.-C."/>
            <person name="Shahina M."/>
        </authorList>
    </citation>
    <scope>NUCLEOTIDE SEQUENCE [LARGE SCALE GENOMIC DNA]</scope>
    <source>
        <strain evidence="2 3">CC-SAMT-1</strain>
    </source>
</reference>
<proteinExistence type="predicted"/>
<feature type="domain" description="bAvd-like" evidence="1">
    <location>
        <begin position="14"/>
        <end position="113"/>
    </location>
</feature>
<dbReference type="Pfam" id="PF22296">
    <property type="entry name" value="bAvd"/>
    <property type="match status" value="1"/>
</dbReference>
<dbReference type="RefSeq" id="WP_044637713.1">
    <property type="nucleotide sequence ID" value="NZ_CP007202.1"/>
</dbReference>
<dbReference type="EMBL" id="CP007202">
    <property type="protein sequence ID" value="AJR03007.1"/>
    <property type="molecule type" value="Genomic_DNA"/>
</dbReference>
<evidence type="ECO:0000259" key="1">
    <source>
        <dbReference type="Pfam" id="PF22296"/>
    </source>
</evidence>
<dbReference type="SUPFAM" id="SSF158446">
    <property type="entry name" value="IVS-encoded protein-like"/>
    <property type="match status" value="1"/>
</dbReference>
<keyword evidence="3" id="KW-1185">Reference proteome</keyword>
<accession>A0A0C5W9K8</accession>
<gene>
    <name evidence="2" type="ORF">AW14_04540</name>
</gene>
<dbReference type="AlphaFoldDB" id="A0A0C5W9K8"/>
<dbReference type="InterPro" id="IPR036583">
    <property type="entry name" value="23S_rRNA_IVS_sf"/>
</dbReference>
<evidence type="ECO:0000313" key="3">
    <source>
        <dbReference type="Proteomes" id="UP000032229"/>
    </source>
</evidence>
<dbReference type="Proteomes" id="UP000032229">
    <property type="component" value="Chromosome"/>
</dbReference>